<feature type="compositionally biased region" description="Polar residues" evidence="1">
    <location>
        <begin position="731"/>
        <end position="743"/>
    </location>
</feature>
<organism evidence="3 4">
    <name type="scientific">Platanthera zijinensis</name>
    <dbReference type="NCBI Taxonomy" id="2320716"/>
    <lineage>
        <taxon>Eukaryota</taxon>
        <taxon>Viridiplantae</taxon>
        <taxon>Streptophyta</taxon>
        <taxon>Embryophyta</taxon>
        <taxon>Tracheophyta</taxon>
        <taxon>Spermatophyta</taxon>
        <taxon>Magnoliopsida</taxon>
        <taxon>Liliopsida</taxon>
        <taxon>Asparagales</taxon>
        <taxon>Orchidaceae</taxon>
        <taxon>Orchidoideae</taxon>
        <taxon>Orchideae</taxon>
        <taxon>Orchidinae</taxon>
        <taxon>Platanthera</taxon>
    </lineage>
</organism>
<dbReference type="Pfam" id="PF07744">
    <property type="entry name" value="SPOC"/>
    <property type="match status" value="1"/>
</dbReference>
<feature type="region of interest" description="Disordered" evidence="1">
    <location>
        <begin position="724"/>
        <end position="751"/>
    </location>
</feature>
<feature type="compositionally biased region" description="Basic and acidic residues" evidence="1">
    <location>
        <begin position="439"/>
        <end position="454"/>
    </location>
</feature>
<evidence type="ECO:0000313" key="4">
    <source>
        <dbReference type="Proteomes" id="UP001418222"/>
    </source>
</evidence>
<evidence type="ECO:0000313" key="3">
    <source>
        <dbReference type="EMBL" id="KAK8918246.1"/>
    </source>
</evidence>
<dbReference type="PANTHER" id="PTHR11477">
    <property type="entry name" value="TRANSCRIPTION FACTOR S-II ZINC FINGER DOMAIN-CONTAINING PROTEIN"/>
    <property type="match status" value="1"/>
</dbReference>
<accession>A0AAP0AWL1</accession>
<protein>
    <recommendedName>
        <fullName evidence="2">Spen paralogue and orthologue SPOC C-terminal domain-containing protein</fullName>
    </recommendedName>
</protein>
<reference evidence="3 4" key="1">
    <citation type="journal article" date="2022" name="Nat. Plants">
        <title>Genomes of leafy and leafless Platanthera orchids illuminate the evolution of mycoheterotrophy.</title>
        <authorList>
            <person name="Li M.H."/>
            <person name="Liu K.W."/>
            <person name="Li Z."/>
            <person name="Lu H.C."/>
            <person name="Ye Q.L."/>
            <person name="Zhang D."/>
            <person name="Wang J.Y."/>
            <person name="Li Y.F."/>
            <person name="Zhong Z.M."/>
            <person name="Liu X."/>
            <person name="Yu X."/>
            <person name="Liu D.K."/>
            <person name="Tu X.D."/>
            <person name="Liu B."/>
            <person name="Hao Y."/>
            <person name="Liao X.Y."/>
            <person name="Jiang Y.T."/>
            <person name="Sun W.H."/>
            <person name="Chen J."/>
            <person name="Chen Y.Q."/>
            <person name="Ai Y."/>
            <person name="Zhai J.W."/>
            <person name="Wu S.S."/>
            <person name="Zhou Z."/>
            <person name="Hsiao Y.Y."/>
            <person name="Wu W.L."/>
            <person name="Chen Y.Y."/>
            <person name="Lin Y.F."/>
            <person name="Hsu J.L."/>
            <person name="Li C.Y."/>
            <person name="Wang Z.W."/>
            <person name="Zhao X."/>
            <person name="Zhong W.Y."/>
            <person name="Ma X.K."/>
            <person name="Ma L."/>
            <person name="Huang J."/>
            <person name="Chen G.Z."/>
            <person name="Huang M.Z."/>
            <person name="Huang L."/>
            <person name="Peng D.H."/>
            <person name="Luo Y.B."/>
            <person name="Zou S.Q."/>
            <person name="Chen S.P."/>
            <person name="Lan S."/>
            <person name="Tsai W.C."/>
            <person name="Van de Peer Y."/>
            <person name="Liu Z.J."/>
        </authorList>
    </citation>
    <scope>NUCLEOTIDE SEQUENCE [LARGE SCALE GENOMIC DNA]</scope>
    <source>
        <strain evidence="3">Lor287</strain>
    </source>
</reference>
<comment type="caution">
    <text evidence="3">The sequence shown here is derived from an EMBL/GenBank/DDBJ whole genome shotgun (WGS) entry which is preliminary data.</text>
</comment>
<feature type="compositionally biased region" description="Basic residues" evidence="1">
    <location>
        <begin position="954"/>
        <end position="971"/>
    </location>
</feature>
<dbReference type="Proteomes" id="UP001418222">
    <property type="component" value="Unassembled WGS sequence"/>
</dbReference>
<dbReference type="GO" id="GO:0006351">
    <property type="term" value="P:DNA-templated transcription"/>
    <property type="evidence" value="ECO:0007669"/>
    <property type="project" value="TreeGrafter"/>
</dbReference>
<feature type="region of interest" description="Disordered" evidence="1">
    <location>
        <begin position="584"/>
        <end position="674"/>
    </location>
</feature>
<dbReference type="InterPro" id="IPR012921">
    <property type="entry name" value="SPOC_C"/>
</dbReference>
<feature type="domain" description="Spen paralogue and orthologue SPOC C-terminal" evidence="2">
    <location>
        <begin position="253"/>
        <end position="398"/>
    </location>
</feature>
<name>A0AAP0AWL1_9ASPA</name>
<dbReference type="AlphaFoldDB" id="A0AAP0AWL1"/>
<dbReference type="CDD" id="cd21538">
    <property type="entry name" value="SPOC_TFIIS"/>
    <property type="match status" value="1"/>
</dbReference>
<feature type="region of interest" description="Disordered" evidence="1">
    <location>
        <begin position="425"/>
        <end position="466"/>
    </location>
</feature>
<keyword evidence="4" id="KW-1185">Reference proteome</keyword>
<feature type="compositionally biased region" description="Polar residues" evidence="1">
    <location>
        <begin position="835"/>
        <end position="847"/>
    </location>
</feature>
<evidence type="ECO:0000259" key="2">
    <source>
        <dbReference type="Pfam" id="PF07744"/>
    </source>
</evidence>
<gene>
    <name evidence="3" type="ORF">KSP39_PZI021118</name>
</gene>
<feature type="compositionally biased region" description="Pro residues" evidence="1">
    <location>
        <begin position="872"/>
        <end position="881"/>
    </location>
</feature>
<dbReference type="EMBL" id="JBBWWQ010000019">
    <property type="protein sequence ID" value="KAK8918246.1"/>
    <property type="molecule type" value="Genomic_DNA"/>
</dbReference>
<dbReference type="PANTHER" id="PTHR11477:SF37">
    <property type="entry name" value="SPEN PARALOGUE AND ORTHOLOGUE SPOC C-TERMINAL DOMAIN-CONTAINING PROTEIN"/>
    <property type="match status" value="1"/>
</dbReference>
<feature type="region of interest" description="Disordered" evidence="1">
    <location>
        <begin position="823"/>
        <end position="971"/>
    </location>
</feature>
<sequence length="971" mass="107003">MLDKPESNMLFSGQRVNFNSLGTGTSHFQKTDMATSSYFIDMDIVEEISKKRKYMSLDNTDIPGYSPVSCRSNQYYDNDNFTMRQEAEFDHINKVLLSNLRPAYIQQKEPSLFHETYKEEIANLRDVERNGLVKQLEQSGYQSEYNCDLVSTFLHDEDEQQIDTIIPHFPVVLETSKSEKACLGMESLLNNAFVSDGKQDTLTSGHKNQSVESNLIVNASSNNERLTVIGDEIFANMDEQNKPINSRLSPVISEKIWDGSLKLNTSTTVSAVAFFKSGEKVQDLNWPDHVEIKGKVRLQAFEKFIQELPRSRTRALMVISLCWKLGSCERDLAAMMEVAKNYRESEKVGFAQIPPGIDLYVCPRSDTIITILAKYGFFKGMAAVEEDQDSLIGCVVWRRSQSSTNLASKTVAEGKKALMPEQPLKCSGQSVQAMNSPAMEKKVMPSEAEMKESSSDPPGSETAPSCSNSLLASFLHSSTTVQTMASSIPYSCPLVPSQQKTCEGSSLNLLQENMKPAGITPVTENSGEEKAVLVSESWTPVVVQSLGMFGSLPAPAPRPLIPVNSSNFQFQTAVVQNTQSSLVCDGHGGSDSGGAVKNPAPSFQAAQRALPGPPPLPAELRRPDLPGPPPLPTELRRSDLPGPPPLPTELRRPAFPGPSSLPVELRQPALPGPPPLPVELRQPALPGPPPLPIEILQSFIQSKKNVPKGIINGKMLQTEIHTKHHMETRRSSSFPRIQINSGGSVDDIDNNDDDDLPEFDFNSACEEQPDAPMSKLTHFPEAAPPLNKAFSFEAAKAESFEAFQHNRRAKTSPLAGKLSTSNEGFSFLHKPPSAESFQFKKQGNNDSGSKRRNMWDDDDMPEWCPPDLDAPEFPPPRPPSGPENALPPSARTPLRPSLSIRLPHIRDLQQASRHGLLGPRPSSDARAGGFSPPARPPLASRRTDSVRPPAGKVKFNRRPPHYAADHRRRRR</sequence>
<evidence type="ECO:0000256" key="1">
    <source>
        <dbReference type="SAM" id="MobiDB-lite"/>
    </source>
</evidence>
<proteinExistence type="predicted"/>
<dbReference type="GO" id="GO:0005634">
    <property type="term" value="C:nucleus"/>
    <property type="evidence" value="ECO:0007669"/>
    <property type="project" value="TreeGrafter"/>
</dbReference>